<dbReference type="NCBIfam" id="NF041002">
    <property type="entry name" value="pilin_ComGF"/>
    <property type="match status" value="1"/>
</dbReference>
<proteinExistence type="predicted"/>
<dbReference type="EMBL" id="JBAWSX010000001">
    <property type="protein sequence ID" value="MEI4800314.1"/>
    <property type="molecule type" value="Genomic_DNA"/>
</dbReference>
<comment type="caution">
    <text evidence="4">The sequence shown here is derived from an EMBL/GenBank/DDBJ whole genome shotgun (WGS) entry which is preliminary data.</text>
</comment>
<keyword evidence="3" id="KW-0472">Membrane</keyword>
<keyword evidence="3" id="KW-1133">Transmembrane helix</keyword>
<reference evidence="4 5" key="1">
    <citation type="submission" date="2024-01" db="EMBL/GenBank/DDBJ databases">
        <title>Seven novel Bacillus-like species.</title>
        <authorList>
            <person name="Liu G."/>
        </authorList>
    </citation>
    <scope>NUCLEOTIDE SEQUENCE [LARGE SCALE GENOMIC DNA]</scope>
    <source>
        <strain evidence="4 5">FJAT-51639</strain>
    </source>
</reference>
<dbReference type="Proteomes" id="UP001372526">
    <property type="component" value="Unassembled WGS sequence"/>
</dbReference>
<evidence type="ECO:0000256" key="2">
    <source>
        <dbReference type="ARBA" id="ARBA00023287"/>
    </source>
</evidence>
<evidence type="ECO:0000313" key="4">
    <source>
        <dbReference type="EMBL" id="MEI4800314.1"/>
    </source>
</evidence>
<dbReference type="Pfam" id="PF15980">
    <property type="entry name" value="ComGF"/>
    <property type="match status" value="1"/>
</dbReference>
<protein>
    <submittedName>
        <fullName evidence="4">Competence type IV pilus minor pilin ComGF</fullName>
    </submittedName>
</protein>
<evidence type="ECO:0000256" key="1">
    <source>
        <dbReference type="ARBA" id="ARBA00004241"/>
    </source>
</evidence>
<feature type="transmembrane region" description="Helical" evidence="3">
    <location>
        <begin position="7"/>
        <end position="28"/>
    </location>
</feature>
<sequence>MLKNKQAGFTLLEVMICFLFLSVFFLLLPRLQVLFIEPPYPKQIMNWEWNVFLEQVQIEFREVEEGNNGDGKLFFKTKAGERITYDMSGNNVVRKVNGTGHEVLLQKVENISYQLAAHTLMIRVQDIGGKVYDGIVTRYSVIEVKG</sequence>
<evidence type="ECO:0000313" key="5">
    <source>
        <dbReference type="Proteomes" id="UP001372526"/>
    </source>
</evidence>
<keyword evidence="5" id="KW-1185">Reference proteome</keyword>
<dbReference type="InterPro" id="IPR016977">
    <property type="entry name" value="ComGF"/>
</dbReference>
<keyword evidence="3" id="KW-0812">Transmembrane</keyword>
<organism evidence="4 5">
    <name type="scientific">Bacillus bruguierae</name>
    <dbReference type="NCBI Taxonomy" id="3127667"/>
    <lineage>
        <taxon>Bacteria</taxon>
        <taxon>Bacillati</taxon>
        <taxon>Bacillota</taxon>
        <taxon>Bacilli</taxon>
        <taxon>Bacillales</taxon>
        <taxon>Bacillaceae</taxon>
        <taxon>Bacillus</taxon>
    </lineage>
</organism>
<keyword evidence="2" id="KW-0178">Competence</keyword>
<dbReference type="Pfam" id="PF07963">
    <property type="entry name" value="N_methyl"/>
    <property type="match status" value="1"/>
</dbReference>
<dbReference type="RefSeq" id="WP_336471257.1">
    <property type="nucleotide sequence ID" value="NZ_JBAWSX010000001.1"/>
</dbReference>
<comment type="subcellular location">
    <subcellularLocation>
        <location evidence="1">Cell surface</location>
    </subcellularLocation>
</comment>
<accession>A0ABU8FEE4</accession>
<gene>
    <name evidence="4" type="primary">comGF</name>
    <name evidence="4" type="ORF">WAZ07_03045</name>
</gene>
<evidence type="ECO:0000256" key="3">
    <source>
        <dbReference type="SAM" id="Phobius"/>
    </source>
</evidence>
<name>A0ABU8FEE4_9BACI</name>
<dbReference type="InterPro" id="IPR012902">
    <property type="entry name" value="N_methyl_site"/>
</dbReference>